<dbReference type="AlphaFoldDB" id="A0A858QB93"/>
<sequence length="220" mass="24601">MSKVISQAEYMSAFAGEKRAKAFEHALDIRKFEIDLYWKRATYFWTFIGATLAGYAAVFVASGTFPKTDLLVILSCLGLVFSFAWFCVNRGSKHWQENWENHVDMLEDETIGPLYKTVLTRPDSACVSEYVADIITGPSPLSVSKINQIISLYVTGLWGFLLYKALPPFSCAAPVKWEYVGLVAFALASCIAFLTLGRTYGGSYRLVAKQRKAKELRESG</sequence>
<dbReference type="InterPro" id="IPR056918">
    <property type="entry name" value="8xMP"/>
</dbReference>
<evidence type="ECO:0000256" key="1">
    <source>
        <dbReference type="SAM" id="Phobius"/>
    </source>
</evidence>
<keyword evidence="1" id="KW-0472">Membrane</keyword>
<dbReference type="EMBL" id="CP046565">
    <property type="protein sequence ID" value="QJD30956.1"/>
    <property type="molecule type" value="Genomic_DNA"/>
</dbReference>
<dbReference type="Pfam" id="PF24838">
    <property type="entry name" value="8xMP"/>
    <property type="match status" value="1"/>
</dbReference>
<feature type="transmembrane region" description="Helical" evidence="1">
    <location>
        <begin position="43"/>
        <end position="64"/>
    </location>
</feature>
<accession>A0A858QB93</accession>
<gene>
    <name evidence="2" type="ORF">GNH96_14015</name>
</gene>
<name>A0A858QB93_9GAMM</name>
<feature type="transmembrane region" description="Helical" evidence="1">
    <location>
        <begin position="179"/>
        <end position="201"/>
    </location>
</feature>
<dbReference type="KEGG" id="metu:GNH96_14015"/>
<protein>
    <submittedName>
        <fullName evidence="2">Uncharacterized protein</fullName>
    </submittedName>
</protein>
<organism evidence="2 3">
    <name type="scientific">Methylococcus geothermalis</name>
    <dbReference type="NCBI Taxonomy" id="2681310"/>
    <lineage>
        <taxon>Bacteria</taxon>
        <taxon>Pseudomonadati</taxon>
        <taxon>Pseudomonadota</taxon>
        <taxon>Gammaproteobacteria</taxon>
        <taxon>Methylococcales</taxon>
        <taxon>Methylococcaceae</taxon>
        <taxon>Methylococcus</taxon>
    </lineage>
</organism>
<evidence type="ECO:0000313" key="3">
    <source>
        <dbReference type="Proteomes" id="UP000503004"/>
    </source>
</evidence>
<reference evidence="3" key="1">
    <citation type="submission" date="2019-12" db="EMBL/GenBank/DDBJ databases">
        <authorList>
            <person name="Awala S.I."/>
            <person name="Rhee S.K."/>
        </authorList>
    </citation>
    <scope>NUCLEOTIDE SEQUENCE [LARGE SCALE GENOMIC DNA]</scope>
    <source>
        <strain evidence="3">IM1</strain>
    </source>
</reference>
<keyword evidence="1" id="KW-0812">Transmembrane</keyword>
<evidence type="ECO:0000313" key="2">
    <source>
        <dbReference type="EMBL" id="QJD30956.1"/>
    </source>
</evidence>
<proteinExistence type="predicted"/>
<dbReference type="RefSeq" id="WP_169604229.1">
    <property type="nucleotide sequence ID" value="NZ_CP046565.1"/>
</dbReference>
<dbReference type="Proteomes" id="UP000503004">
    <property type="component" value="Chromosome"/>
</dbReference>
<keyword evidence="3" id="KW-1185">Reference proteome</keyword>
<feature type="transmembrane region" description="Helical" evidence="1">
    <location>
        <begin position="149"/>
        <end position="167"/>
    </location>
</feature>
<keyword evidence="1" id="KW-1133">Transmembrane helix</keyword>
<feature type="transmembrane region" description="Helical" evidence="1">
    <location>
        <begin position="70"/>
        <end position="88"/>
    </location>
</feature>